<keyword evidence="1" id="KW-0812">Transmembrane</keyword>
<accession>A0A7C5HF96</accession>
<name>A0A7C5HF96_UNCW3</name>
<proteinExistence type="predicted"/>
<evidence type="ECO:0000256" key="1">
    <source>
        <dbReference type="SAM" id="Phobius"/>
    </source>
</evidence>
<comment type="caution">
    <text evidence="3">The sequence shown here is derived from an EMBL/GenBank/DDBJ whole genome shotgun (WGS) entry which is preliminary data.</text>
</comment>
<dbReference type="Gene3D" id="2.70.70.10">
    <property type="entry name" value="Glucose Permease (Domain IIA)"/>
    <property type="match status" value="1"/>
</dbReference>
<evidence type="ECO:0000259" key="2">
    <source>
        <dbReference type="Pfam" id="PF01551"/>
    </source>
</evidence>
<keyword evidence="1" id="KW-1133">Transmembrane helix</keyword>
<gene>
    <name evidence="3" type="ORF">ENL19_00045</name>
</gene>
<dbReference type="CDD" id="cd12797">
    <property type="entry name" value="M23_peptidase"/>
    <property type="match status" value="1"/>
</dbReference>
<dbReference type="EMBL" id="DRTB01000005">
    <property type="protein sequence ID" value="HHE04434.1"/>
    <property type="molecule type" value="Genomic_DNA"/>
</dbReference>
<organism evidence="3">
    <name type="scientific">candidate division WOR-3 bacterium</name>
    <dbReference type="NCBI Taxonomy" id="2052148"/>
    <lineage>
        <taxon>Bacteria</taxon>
        <taxon>Bacteria division WOR-3</taxon>
    </lineage>
</organism>
<dbReference type="Pfam" id="PF01551">
    <property type="entry name" value="Peptidase_M23"/>
    <property type="match status" value="1"/>
</dbReference>
<sequence>MRRIYFLFNFAIIIAGFIFPYKVFSFPWPMRPFNTAHPVSATLGDGRGTVTGSRFHRGIDIPAGAGTHVFSITSGVVNYDGSNGLNAHVRVGDYWYIHLENRIEDSTYVHGILDTINTSHDTIGKVLNYPTGDHLHFQIGPTGGPYSNPLSYDGGPVGFSDNGNPTVYSVDFWRSGSEGQTATQVQSPLSDTIDIRAKCQDRGTSGGVNTTTGIYKLEWLIKNKDTKISYGPYQTLTFD</sequence>
<dbReference type="AlphaFoldDB" id="A0A7C5HF96"/>
<feature type="non-terminal residue" evidence="3">
    <location>
        <position position="239"/>
    </location>
</feature>
<dbReference type="Proteomes" id="UP000886110">
    <property type="component" value="Unassembled WGS sequence"/>
</dbReference>
<feature type="transmembrane region" description="Helical" evidence="1">
    <location>
        <begin position="6"/>
        <end position="24"/>
    </location>
</feature>
<dbReference type="InterPro" id="IPR016047">
    <property type="entry name" value="M23ase_b-sheet_dom"/>
</dbReference>
<keyword evidence="1" id="KW-0472">Membrane</keyword>
<reference evidence="3" key="1">
    <citation type="journal article" date="2020" name="mSystems">
        <title>Genome- and Community-Level Interaction Insights into Carbon Utilization and Element Cycling Functions of Hydrothermarchaeota in Hydrothermal Sediment.</title>
        <authorList>
            <person name="Zhou Z."/>
            <person name="Liu Y."/>
            <person name="Xu W."/>
            <person name="Pan J."/>
            <person name="Luo Z.H."/>
            <person name="Li M."/>
        </authorList>
    </citation>
    <scope>NUCLEOTIDE SEQUENCE [LARGE SCALE GENOMIC DNA]</scope>
    <source>
        <strain evidence="3">HyVt-74</strain>
    </source>
</reference>
<protein>
    <recommendedName>
        <fullName evidence="2">M23ase beta-sheet core domain-containing protein</fullName>
    </recommendedName>
</protein>
<dbReference type="InterPro" id="IPR011055">
    <property type="entry name" value="Dup_hybrid_motif"/>
</dbReference>
<evidence type="ECO:0000313" key="3">
    <source>
        <dbReference type="EMBL" id="HHE04434.1"/>
    </source>
</evidence>
<dbReference type="SUPFAM" id="SSF51261">
    <property type="entry name" value="Duplicated hybrid motif"/>
    <property type="match status" value="1"/>
</dbReference>
<feature type="domain" description="M23ase beta-sheet core" evidence="2">
    <location>
        <begin position="54"/>
        <end position="143"/>
    </location>
</feature>